<reference evidence="2" key="1">
    <citation type="submission" date="2020-05" db="UniProtKB">
        <authorList>
            <consortium name="EnsemblMetazoa"/>
        </authorList>
    </citation>
    <scope>IDENTIFICATION</scope>
    <source>
        <strain evidence="2">MAF</strain>
    </source>
</reference>
<evidence type="ECO:0000313" key="2">
    <source>
        <dbReference type="EnsemblMetazoa" id="AMEM012888-PA"/>
    </source>
</evidence>
<keyword evidence="3" id="KW-1185">Reference proteome</keyword>
<feature type="domain" description="DUF4806" evidence="1">
    <location>
        <begin position="6"/>
        <end position="90"/>
    </location>
</feature>
<proteinExistence type="predicted"/>
<organism evidence="2 3">
    <name type="scientific">Anopheles merus</name>
    <name type="common">Mosquito</name>
    <dbReference type="NCBI Taxonomy" id="30066"/>
    <lineage>
        <taxon>Eukaryota</taxon>
        <taxon>Metazoa</taxon>
        <taxon>Ecdysozoa</taxon>
        <taxon>Arthropoda</taxon>
        <taxon>Hexapoda</taxon>
        <taxon>Insecta</taxon>
        <taxon>Pterygota</taxon>
        <taxon>Neoptera</taxon>
        <taxon>Endopterygota</taxon>
        <taxon>Diptera</taxon>
        <taxon>Nematocera</taxon>
        <taxon>Culicoidea</taxon>
        <taxon>Culicidae</taxon>
        <taxon>Anophelinae</taxon>
        <taxon>Anopheles</taxon>
    </lineage>
</organism>
<evidence type="ECO:0000259" key="1">
    <source>
        <dbReference type="Pfam" id="PF16064"/>
    </source>
</evidence>
<name>A0A182VD18_ANOME</name>
<dbReference type="InterPro" id="IPR032071">
    <property type="entry name" value="DUF4806"/>
</dbReference>
<dbReference type="AlphaFoldDB" id="A0A182VD18"/>
<accession>A0A182VD18</accession>
<dbReference type="EnsemblMetazoa" id="AMEM012888-RA">
    <property type="protein sequence ID" value="AMEM012888-PA"/>
    <property type="gene ID" value="AMEM012888"/>
</dbReference>
<dbReference type="Pfam" id="PF16064">
    <property type="entry name" value="DUF4806"/>
    <property type="match status" value="1"/>
</dbReference>
<dbReference type="VEuPathDB" id="VectorBase:AMEM012888"/>
<evidence type="ECO:0000313" key="3">
    <source>
        <dbReference type="Proteomes" id="UP000075903"/>
    </source>
</evidence>
<sequence length="144" mass="17060">MHYELRFPIDDENGVELLETMVQCNDSVRREYVDYLRSVAKHKADIMSVFGKIFTDKAMYAYNYSGICNRGPRRKPMLKYEIFTLCMLEAWKAIGVEEDMLRDTLTVIIKKINGRKRNRKYFQKRRKTRDLLIMDSVEVDSSDA</sequence>
<protein>
    <submittedName>
        <fullName evidence="2">DUF4806 domain-containing protein</fullName>
    </submittedName>
</protein>
<dbReference type="Proteomes" id="UP000075903">
    <property type="component" value="Unassembled WGS sequence"/>
</dbReference>